<dbReference type="GO" id="GO:0061630">
    <property type="term" value="F:ubiquitin protein ligase activity"/>
    <property type="evidence" value="ECO:0007669"/>
    <property type="project" value="TreeGrafter"/>
</dbReference>
<dbReference type="GO" id="GO:0016567">
    <property type="term" value="P:protein ubiquitination"/>
    <property type="evidence" value="ECO:0007669"/>
    <property type="project" value="TreeGrafter"/>
</dbReference>
<dbReference type="AlphaFoldDB" id="A0A8H7MLW9"/>
<dbReference type="Pfam" id="PF13639">
    <property type="entry name" value="zf-RING_2"/>
    <property type="match status" value="1"/>
</dbReference>
<accession>A0A8H7MLW9</accession>
<dbReference type="PANTHER" id="PTHR45969">
    <property type="entry name" value="RING ZINC FINGER PROTEIN-RELATED"/>
    <property type="match status" value="1"/>
</dbReference>
<evidence type="ECO:0000256" key="1">
    <source>
        <dbReference type="ARBA" id="ARBA00022723"/>
    </source>
</evidence>
<evidence type="ECO:0000313" key="7">
    <source>
        <dbReference type="Proteomes" id="UP000651452"/>
    </source>
</evidence>
<sequence length="352" mass="40003">MFHRLSSTISSRMVQFYQISNWHRPEMSASRANDCIAFRRYCPGIFAATTEAVGTLSTREVGTISSVLRKCVLTMAIFMIQEPTTAQISVFNPALRSYVLSRCPNFAISDSSLEEMESFIRTVMRLQCEADPRYARDSAELRRMQTYTDICAAFDLNRTITTRINLAMFHELLPQLHEKYGFKEMVAFTRAYRREDHHRNDRLPLPLLTPIEFSIDDTETEYQGVGRRVELANFCKPAKTVSKDAECPVCITEIDSNERGEDEQPVLTKCGHVFHKLCLDKWINDSGMKTSNTCPSCRAILCKPRRRLHASLGGAPIAGLYYEEEEVPGGSSAETSQVNGGVYPTWPLHWPF</sequence>
<dbReference type="GO" id="GO:0008270">
    <property type="term" value="F:zinc ion binding"/>
    <property type="evidence" value="ECO:0007669"/>
    <property type="project" value="UniProtKB-KW"/>
</dbReference>
<dbReference type="Proteomes" id="UP000651452">
    <property type="component" value="Unassembled WGS sequence"/>
</dbReference>
<dbReference type="SUPFAM" id="SSF57850">
    <property type="entry name" value="RING/U-box"/>
    <property type="match status" value="1"/>
</dbReference>
<evidence type="ECO:0000256" key="3">
    <source>
        <dbReference type="ARBA" id="ARBA00022833"/>
    </source>
</evidence>
<dbReference type="PROSITE" id="PS50089">
    <property type="entry name" value="ZF_RING_2"/>
    <property type="match status" value="1"/>
</dbReference>
<dbReference type="InterPro" id="IPR013083">
    <property type="entry name" value="Znf_RING/FYVE/PHD"/>
</dbReference>
<reference evidence="6" key="1">
    <citation type="submission" date="2018-12" db="EMBL/GenBank/DDBJ databases">
        <authorList>
            <person name="Syme R.A."/>
            <person name="Farfan-Caceres L."/>
            <person name="Lichtenzveig J."/>
        </authorList>
    </citation>
    <scope>NUCLEOTIDE SEQUENCE</scope>
    <source>
        <strain evidence="6">Al4</strain>
    </source>
</reference>
<protein>
    <recommendedName>
        <fullName evidence="5">RING-type domain-containing protein</fullName>
    </recommendedName>
</protein>
<feature type="domain" description="RING-type" evidence="5">
    <location>
        <begin position="247"/>
        <end position="298"/>
    </location>
</feature>
<dbReference type="EMBL" id="RZGK01000003">
    <property type="protein sequence ID" value="KAF9699940.1"/>
    <property type="molecule type" value="Genomic_DNA"/>
</dbReference>
<evidence type="ECO:0000256" key="4">
    <source>
        <dbReference type="PROSITE-ProRule" id="PRU00175"/>
    </source>
</evidence>
<reference evidence="6" key="2">
    <citation type="submission" date="2020-09" db="EMBL/GenBank/DDBJ databases">
        <title>Reference genome assembly for Australian Ascochyta lentis isolate Al4.</title>
        <authorList>
            <person name="Lee R.C."/>
            <person name="Farfan-Caceres L.M."/>
            <person name="Debler J.W."/>
            <person name="Williams A.H."/>
            <person name="Henares B.M."/>
        </authorList>
    </citation>
    <scope>NUCLEOTIDE SEQUENCE</scope>
    <source>
        <strain evidence="6">Al4</strain>
    </source>
</reference>
<evidence type="ECO:0000259" key="5">
    <source>
        <dbReference type="PROSITE" id="PS50089"/>
    </source>
</evidence>
<dbReference type="OrthoDB" id="3791828at2759"/>
<keyword evidence="1" id="KW-0479">Metal-binding</keyword>
<dbReference type="Gene3D" id="3.30.40.10">
    <property type="entry name" value="Zinc/RING finger domain, C3HC4 (zinc finger)"/>
    <property type="match status" value="1"/>
</dbReference>
<dbReference type="PANTHER" id="PTHR45969:SF55">
    <property type="entry name" value="OS07G0686300 PROTEIN"/>
    <property type="match status" value="1"/>
</dbReference>
<keyword evidence="7" id="KW-1185">Reference proteome</keyword>
<comment type="caution">
    <text evidence="6">The sequence shown here is derived from an EMBL/GenBank/DDBJ whole genome shotgun (WGS) entry which is preliminary data.</text>
</comment>
<name>A0A8H7MLW9_9PLEO</name>
<gene>
    <name evidence="6" type="ORF">EKO04_001954</name>
</gene>
<keyword evidence="2 4" id="KW-0863">Zinc-finger</keyword>
<keyword evidence="3" id="KW-0862">Zinc</keyword>
<proteinExistence type="predicted"/>
<dbReference type="SMART" id="SM00184">
    <property type="entry name" value="RING"/>
    <property type="match status" value="1"/>
</dbReference>
<evidence type="ECO:0000256" key="2">
    <source>
        <dbReference type="ARBA" id="ARBA00022771"/>
    </source>
</evidence>
<organism evidence="6 7">
    <name type="scientific">Ascochyta lentis</name>
    <dbReference type="NCBI Taxonomy" id="205686"/>
    <lineage>
        <taxon>Eukaryota</taxon>
        <taxon>Fungi</taxon>
        <taxon>Dikarya</taxon>
        <taxon>Ascomycota</taxon>
        <taxon>Pezizomycotina</taxon>
        <taxon>Dothideomycetes</taxon>
        <taxon>Pleosporomycetidae</taxon>
        <taxon>Pleosporales</taxon>
        <taxon>Pleosporineae</taxon>
        <taxon>Didymellaceae</taxon>
        <taxon>Ascochyta</taxon>
    </lineage>
</organism>
<evidence type="ECO:0000313" key="6">
    <source>
        <dbReference type="EMBL" id="KAF9699940.1"/>
    </source>
</evidence>
<dbReference type="InterPro" id="IPR001841">
    <property type="entry name" value="Znf_RING"/>
</dbReference>